<evidence type="ECO:0000256" key="6">
    <source>
        <dbReference type="ARBA" id="ARBA00022807"/>
    </source>
</evidence>
<dbReference type="Proteomes" id="UP000282087">
    <property type="component" value="Unassembled WGS sequence"/>
</dbReference>
<keyword evidence="5" id="KW-0378">Hydrolase</keyword>
<evidence type="ECO:0000256" key="5">
    <source>
        <dbReference type="ARBA" id="ARBA00022801"/>
    </source>
</evidence>
<comment type="caution">
    <text evidence="8">The sequence shown here is derived from an EMBL/GenBank/DDBJ whole genome shotgun (WGS) entry which is preliminary data.</text>
</comment>
<keyword evidence="6" id="KW-0788">Thiol protease</keyword>
<evidence type="ECO:0000313" key="8">
    <source>
        <dbReference type="EMBL" id="RMX65553.1"/>
    </source>
</evidence>
<dbReference type="EC" id="3.4.19.12" evidence="2"/>
<evidence type="ECO:0000259" key="7">
    <source>
        <dbReference type="Pfam" id="PF21403"/>
    </source>
</evidence>
<comment type="catalytic activity">
    <reaction evidence="1">
        <text>Thiol-dependent hydrolysis of ester, thioester, amide, peptide and isopeptide bonds formed by the C-terminal Gly of ubiquitin (a 76-residue protein attached to proteins as an intracellular targeting signal).</text>
        <dbReference type="EC" id="3.4.19.12"/>
    </reaction>
</comment>
<dbReference type="AlphaFoldDB" id="A0A3M6VHB3"/>
<dbReference type="InterPro" id="IPR048857">
    <property type="entry name" value="OTU1_Ubl"/>
</dbReference>
<evidence type="ECO:0000256" key="1">
    <source>
        <dbReference type="ARBA" id="ARBA00000707"/>
    </source>
</evidence>
<evidence type="ECO:0000256" key="3">
    <source>
        <dbReference type="ARBA" id="ARBA00022670"/>
    </source>
</evidence>
<dbReference type="Pfam" id="PF21403">
    <property type="entry name" value="OTU1_UBXL"/>
    <property type="match status" value="1"/>
</dbReference>
<keyword evidence="10" id="KW-1185">Reference proteome</keyword>
<evidence type="ECO:0000256" key="4">
    <source>
        <dbReference type="ARBA" id="ARBA00022786"/>
    </source>
</evidence>
<name>A0A3M6VHB3_9STRA</name>
<keyword evidence="4" id="KW-0833">Ubl conjugation pathway</keyword>
<dbReference type="VEuPathDB" id="FungiDB:DD237_004496"/>
<evidence type="ECO:0000313" key="11">
    <source>
        <dbReference type="Proteomes" id="UP000286097"/>
    </source>
</evidence>
<feature type="domain" description="OTU1 Ubl" evidence="7">
    <location>
        <begin position="1"/>
        <end position="48"/>
    </location>
</feature>
<dbReference type="Proteomes" id="UP000286097">
    <property type="component" value="Unassembled WGS sequence"/>
</dbReference>
<dbReference type="EMBL" id="QKXF01000168">
    <property type="protein sequence ID" value="RQM15142.1"/>
    <property type="molecule type" value="Genomic_DNA"/>
</dbReference>
<evidence type="ECO:0000256" key="2">
    <source>
        <dbReference type="ARBA" id="ARBA00012759"/>
    </source>
</evidence>
<accession>A0A3M6VHB3</accession>
<keyword evidence="3" id="KW-0645">Protease</keyword>
<organism evidence="8 10">
    <name type="scientific">Peronospora effusa</name>
    <dbReference type="NCBI Taxonomy" id="542832"/>
    <lineage>
        <taxon>Eukaryota</taxon>
        <taxon>Sar</taxon>
        <taxon>Stramenopiles</taxon>
        <taxon>Oomycota</taxon>
        <taxon>Peronosporomycetes</taxon>
        <taxon>Peronosporales</taxon>
        <taxon>Peronosporaceae</taxon>
        <taxon>Peronospora</taxon>
    </lineage>
</organism>
<evidence type="ECO:0000313" key="10">
    <source>
        <dbReference type="Proteomes" id="UP000282087"/>
    </source>
</evidence>
<evidence type="ECO:0000313" key="9">
    <source>
        <dbReference type="EMBL" id="RQM15142.1"/>
    </source>
</evidence>
<reference evidence="10 11" key="1">
    <citation type="submission" date="2018-06" db="EMBL/GenBank/DDBJ databases">
        <title>Comparative genomics of downy mildews reveals potential adaptations to biotrophy.</title>
        <authorList>
            <person name="Fletcher K."/>
            <person name="Klosterman S.J."/>
            <person name="Derevnina L."/>
            <person name="Martin F."/>
            <person name="Koike S."/>
            <person name="Reyes Chin-Wo S."/>
            <person name="Mou B."/>
            <person name="Michelmore R."/>
        </authorList>
    </citation>
    <scope>NUCLEOTIDE SEQUENCE [LARGE SCALE GENOMIC DNA]</scope>
    <source>
        <strain evidence="9 11">R13</strain>
        <strain evidence="8 10">R14</strain>
    </source>
</reference>
<dbReference type="EMBL" id="QLLG01000242">
    <property type="protein sequence ID" value="RMX65553.1"/>
    <property type="molecule type" value="Genomic_DNA"/>
</dbReference>
<proteinExistence type="predicted"/>
<dbReference type="STRING" id="542832.A0A3M6VHB3"/>
<protein>
    <recommendedName>
        <fullName evidence="2">ubiquitinyl hydrolase 1</fullName>
        <ecNumber evidence="2">3.4.19.12</ecNumber>
    </recommendedName>
</protein>
<sequence>MNFKVTFANGTSIKLMDLPDDITLDGLQAHLFEKTSIPPQDQHGKIKFDIFMYHFVDLKT</sequence>
<gene>
    <name evidence="9" type="ORF">DD237_004496</name>
    <name evidence="8" type="ORF">DD238_004490</name>
</gene>